<organism evidence="2 3">
    <name type="scientific">Lentilactobacillus parafarraginis F0439</name>
    <dbReference type="NCBI Taxonomy" id="797515"/>
    <lineage>
        <taxon>Bacteria</taxon>
        <taxon>Bacillati</taxon>
        <taxon>Bacillota</taxon>
        <taxon>Bacilli</taxon>
        <taxon>Lactobacillales</taxon>
        <taxon>Lactobacillaceae</taxon>
        <taxon>Lentilactobacillus</taxon>
    </lineage>
</organism>
<keyword evidence="3" id="KW-1185">Reference proteome</keyword>
<dbReference type="GO" id="GO:0003824">
    <property type="term" value="F:catalytic activity"/>
    <property type="evidence" value="ECO:0007669"/>
    <property type="project" value="InterPro"/>
</dbReference>
<dbReference type="InterPro" id="IPR036551">
    <property type="entry name" value="Flavin_trans-like"/>
</dbReference>
<proteinExistence type="predicted"/>
<dbReference type="HOGENOM" id="CLU_3374373_0_0_9"/>
<accession>G9ZNW1</accession>
<evidence type="ECO:0000259" key="1">
    <source>
        <dbReference type="Pfam" id="PF02441"/>
    </source>
</evidence>
<dbReference type="AlphaFoldDB" id="G9ZNW1"/>
<gene>
    <name evidence="2" type="ORF">HMPREF9103_01415</name>
</gene>
<dbReference type="Gene3D" id="3.40.50.1950">
    <property type="entry name" value="Flavin prenyltransferase-like"/>
    <property type="match status" value="1"/>
</dbReference>
<reference evidence="2 3" key="1">
    <citation type="submission" date="2011-09" db="EMBL/GenBank/DDBJ databases">
        <authorList>
            <person name="Weinstock G."/>
            <person name="Sodergren E."/>
            <person name="Clifton S."/>
            <person name="Fulton L."/>
            <person name="Fulton B."/>
            <person name="Courtney L."/>
            <person name="Fronick C."/>
            <person name="Harrison M."/>
            <person name="Strong C."/>
            <person name="Farmer C."/>
            <person name="Delahaunty K."/>
            <person name="Markovic C."/>
            <person name="Hall O."/>
            <person name="Minx P."/>
            <person name="Tomlinson C."/>
            <person name="Mitreva M."/>
            <person name="Hou S."/>
            <person name="Chen J."/>
            <person name="Wollam A."/>
            <person name="Pepin K.H."/>
            <person name="Johnson M."/>
            <person name="Bhonagiri V."/>
            <person name="Zhang X."/>
            <person name="Suruliraj S."/>
            <person name="Warren W."/>
            <person name="Chinwalla A."/>
            <person name="Mardis E.R."/>
            <person name="Wilson R.K."/>
        </authorList>
    </citation>
    <scope>NUCLEOTIDE SEQUENCE [LARGE SCALE GENOMIC DNA]</scope>
    <source>
        <strain evidence="2 3">F0439</strain>
    </source>
</reference>
<feature type="domain" description="Flavoprotein" evidence="1">
    <location>
        <begin position="2"/>
        <end position="32"/>
    </location>
</feature>
<protein>
    <recommendedName>
        <fullName evidence="1">Flavoprotein domain-containing protein</fullName>
    </recommendedName>
</protein>
<comment type="caution">
    <text evidence="2">The sequence shown here is derived from an EMBL/GenBank/DDBJ whole genome shotgun (WGS) entry which is preliminary data.</text>
</comment>
<dbReference type="InterPro" id="IPR003382">
    <property type="entry name" value="Flavoprotein"/>
</dbReference>
<dbReference type="SUPFAM" id="SSF52507">
    <property type="entry name" value="Homo-oligomeric flavin-containing Cys decarboxylases, HFCD"/>
    <property type="match status" value="1"/>
</dbReference>
<dbReference type="STRING" id="797515.HMPREF9103_01415"/>
<dbReference type="Pfam" id="PF02441">
    <property type="entry name" value="Flavoprotein"/>
    <property type="match status" value="1"/>
</dbReference>
<dbReference type="EMBL" id="AGEY01000070">
    <property type="protein sequence ID" value="EHL98598.1"/>
    <property type="molecule type" value="Genomic_DNA"/>
</dbReference>
<sequence length="34" mass="3831">MKRIIVGITGASGTIYAIDLLQKLRSFPDVETHW</sequence>
<dbReference type="Proteomes" id="UP000004625">
    <property type="component" value="Unassembled WGS sequence"/>
</dbReference>
<evidence type="ECO:0000313" key="3">
    <source>
        <dbReference type="Proteomes" id="UP000004625"/>
    </source>
</evidence>
<name>G9ZNW1_9LACO</name>
<evidence type="ECO:0000313" key="2">
    <source>
        <dbReference type="EMBL" id="EHL98598.1"/>
    </source>
</evidence>